<evidence type="ECO:0000313" key="3">
    <source>
        <dbReference type="Proteomes" id="UP000245370"/>
    </source>
</evidence>
<dbReference type="AlphaFoldDB" id="A0A2U2XDB5"/>
<evidence type="ECO:0000256" key="1">
    <source>
        <dbReference type="SAM" id="SignalP"/>
    </source>
</evidence>
<protein>
    <recommendedName>
        <fullName evidence="4">TonB C-terminal domain-containing protein</fullName>
    </recommendedName>
</protein>
<reference evidence="2 3" key="1">
    <citation type="submission" date="2018-05" db="EMBL/GenBank/DDBJ databases">
        <title>Brumimicrobium oceani sp. nov., isolated from coastal sediment.</title>
        <authorList>
            <person name="Kou Y."/>
        </authorList>
    </citation>
    <scope>NUCLEOTIDE SEQUENCE [LARGE SCALE GENOMIC DNA]</scope>
    <source>
        <strain evidence="2 3">C305</strain>
    </source>
</reference>
<dbReference type="RefSeq" id="WP_109359042.1">
    <property type="nucleotide sequence ID" value="NZ_QFRJ01000004.1"/>
</dbReference>
<keyword evidence="3" id="KW-1185">Reference proteome</keyword>
<sequence length="113" mass="12535">MKKLNAILFFALFLTTTAFGQISGDVVKDNRKITTELPYVIEGHITGKITIQISVDALGDISSSKVLDDKSTIKSTPAKIKALNHVSKFKFEPGTWFPKFHQGEIVITMVRPN</sequence>
<name>A0A2U2XDB5_9FLAO</name>
<keyword evidence="1" id="KW-0732">Signal</keyword>
<dbReference type="Proteomes" id="UP000245370">
    <property type="component" value="Unassembled WGS sequence"/>
</dbReference>
<feature type="signal peptide" evidence="1">
    <location>
        <begin position="1"/>
        <end position="20"/>
    </location>
</feature>
<dbReference type="OrthoDB" id="1467819at2"/>
<reference evidence="2 3" key="2">
    <citation type="submission" date="2018-05" db="EMBL/GenBank/DDBJ databases">
        <authorList>
            <person name="Lanie J.A."/>
            <person name="Ng W.-L."/>
            <person name="Kazmierczak K.M."/>
            <person name="Andrzejewski T.M."/>
            <person name="Davidsen T.M."/>
            <person name="Wayne K.J."/>
            <person name="Tettelin H."/>
            <person name="Glass J.I."/>
            <person name="Rusch D."/>
            <person name="Podicherti R."/>
            <person name="Tsui H.-C.T."/>
            <person name="Winkler M.E."/>
        </authorList>
    </citation>
    <scope>NUCLEOTIDE SEQUENCE [LARGE SCALE GENOMIC DNA]</scope>
    <source>
        <strain evidence="2 3">C305</strain>
    </source>
</reference>
<dbReference type="EMBL" id="QFRJ01000004">
    <property type="protein sequence ID" value="PWH85763.1"/>
    <property type="molecule type" value="Genomic_DNA"/>
</dbReference>
<accession>A0A2U2XDB5</accession>
<comment type="caution">
    <text evidence="2">The sequence shown here is derived from an EMBL/GenBank/DDBJ whole genome shotgun (WGS) entry which is preliminary data.</text>
</comment>
<feature type="chain" id="PRO_5015719933" description="TonB C-terminal domain-containing protein" evidence="1">
    <location>
        <begin position="21"/>
        <end position="113"/>
    </location>
</feature>
<proteinExistence type="predicted"/>
<organism evidence="2 3">
    <name type="scientific">Brumimicrobium oceani</name>
    <dbReference type="NCBI Taxonomy" id="2100725"/>
    <lineage>
        <taxon>Bacteria</taxon>
        <taxon>Pseudomonadati</taxon>
        <taxon>Bacteroidota</taxon>
        <taxon>Flavobacteriia</taxon>
        <taxon>Flavobacteriales</taxon>
        <taxon>Crocinitomicaceae</taxon>
        <taxon>Brumimicrobium</taxon>
    </lineage>
</organism>
<evidence type="ECO:0008006" key="4">
    <source>
        <dbReference type="Google" id="ProtNLM"/>
    </source>
</evidence>
<evidence type="ECO:0000313" key="2">
    <source>
        <dbReference type="EMBL" id="PWH85763.1"/>
    </source>
</evidence>
<gene>
    <name evidence="2" type="ORF">DIT68_06630</name>
</gene>